<name>A0A9N9FZM5_9GLOM</name>
<feature type="transmembrane region" description="Helical" evidence="1">
    <location>
        <begin position="245"/>
        <end position="272"/>
    </location>
</feature>
<feature type="transmembrane region" description="Helical" evidence="1">
    <location>
        <begin position="106"/>
        <end position="127"/>
    </location>
</feature>
<comment type="caution">
    <text evidence="2">The sequence shown here is derived from an EMBL/GenBank/DDBJ whole genome shotgun (WGS) entry which is preliminary data.</text>
</comment>
<gene>
    <name evidence="2" type="ORF">POCULU_LOCUS6157</name>
</gene>
<keyword evidence="1" id="KW-0812">Transmembrane</keyword>
<evidence type="ECO:0000313" key="3">
    <source>
        <dbReference type="Proteomes" id="UP000789572"/>
    </source>
</evidence>
<reference evidence="2" key="1">
    <citation type="submission" date="2021-06" db="EMBL/GenBank/DDBJ databases">
        <authorList>
            <person name="Kallberg Y."/>
            <person name="Tangrot J."/>
            <person name="Rosling A."/>
        </authorList>
    </citation>
    <scope>NUCLEOTIDE SEQUENCE</scope>
    <source>
        <strain evidence="2">IA702</strain>
    </source>
</reference>
<feature type="transmembrane region" description="Helical" evidence="1">
    <location>
        <begin position="214"/>
        <end position="233"/>
    </location>
</feature>
<dbReference type="Proteomes" id="UP000789572">
    <property type="component" value="Unassembled WGS sequence"/>
</dbReference>
<sequence length="279" mass="31154">MAVIKYPEVVFPYSISPTLNVIPSLSMSTQQIPTTPPPEYEDSLGPPTFEEIDLSHVLIDVKSVENNTFPQTVTKKVTVTTEIGEANSDNNSRHADYVSPWVLTSVYSVLIVNTILTSTVIMILILMINDAETKNRPTLIAWCMIEVALRLLAIYITARNYSVIYTITNSLGIFLGKEYYLTFVNSIWPDSDPFDAVVDLPGIKIDLVWLKQGFYYVLYNIMVGISLWIVTLNEVADGEDDYAKLLTTTGLVACLINMISYLVGIASMAWVYRPTGDLD</sequence>
<keyword evidence="3" id="KW-1185">Reference proteome</keyword>
<organism evidence="2 3">
    <name type="scientific">Paraglomus occultum</name>
    <dbReference type="NCBI Taxonomy" id="144539"/>
    <lineage>
        <taxon>Eukaryota</taxon>
        <taxon>Fungi</taxon>
        <taxon>Fungi incertae sedis</taxon>
        <taxon>Mucoromycota</taxon>
        <taxon>Glomeromycotina</taxon>
        <taxon>Glomeromycetes</taxon>
        <taxon>Paraglomerales</taxon>
        <taxon>Paraglomeraceae</taxon>
        <taxon>Paraglomus</taxon>
    </lineage>
</organism>
<dbReference type="OrthoDB" id="10334754at2759"/>
<proteinExistence type="predicted"/>
<dbReference type="EMBL" id="CAJVPJ010001077">
    <property type="protein sequence ID" value="CAG8574352.1"/>
    <property type="molecule type" value="Genomic_DNA"/>
</dbReference>
<accession>A0A9N9FZM5</accession>
<keyword evidence="1" id="KW-1133">Transmembrane helix</keyword>
<dbReference type="AlphaFoldDB" id="A0A9N9FZM5"/>
<evidence type="ECO:0000256" key="1">
    <source>
        <dbReference type="SAM" id="Phobius"/>
    </source>
</evidence>
<protein>
    <submittedName>
        <fullName evidence="2">3048_t:CDS:1</fullName>
    </submittedName>
</protein>
<evidence type="ECO:0000313" key="2">
    <source>
        <dbReference type="EMBL" id="CAG8574352.1"/>
    </source>
</evidence>
<feature type="transmembrane region" description="Helical" evidence="1">
    <location>
        <begin position="139"/>
        <end position="158"/>
    </location>
</feature>
<keyword evidence="1" id="KW-0472">Membrane</keyword>